<dbReference type="AlphaFoldDB" id="A0A7S4PAD4"/>
<sequence length="263" mass="30143">MPLAFFTTLADPSCLLGRPDYSLLSDQSLMEILVQDAEFSLPNVFKDNDGAFLDIDSWETIKLDADGKVIFIEFVECFGCGKLNLEAIPRSVRKFEVGNTECSGDVPFSKLCNEVRFMTLHDTWFYGSVDLTRIPRKMIRFTLSRSKFSGTLDFSNLPPTLVALDLRWNAFTGSIDISYITANIREDSFQHFQLQFYDAEPVEGMDFGIDLSKNQFEGDIIVRDLSKITDEGQFRENKSEYMRDTKGERQLLEQLLAEDDFEF</sequence>
<dbReference type="Gene3D" id="3.80.10.10">
    <property type="entry name" value="Ribonuclease Inhibitor"/>
    <property type="match status" value="1"/>
</dbReference>
<dbReference type="InterPro" id="IPR032675">
    <property type="entry name" value="LRR_dom_sf"/>
</dbReference>
<organism evidence="1">
    <name type="scientific">Paramoeba aestuarina</name>
    <dbReference type="NCBI Taxonomy" id="180227"/>
    <lineage>
        <taxon>Eukaryota</taxon>
        <taxon>Amoebozoa</taxon>
        <taxon>Discosea</taxon>
        <taxon>Flabellinia</taxon>
        <taxon>Dactylopodida</taxon>
        <taxon>Paramoebidae</taxon>
        <taxon>Paramoeba</taxon>
    </lineage>
</organism>
<dbReference type="EMBL" id="HBKR01032420">
    <property type="protein sequence ID" value="CAE2328962.1"/>
    <property type="molecule type" value="Transcribed_RNA"/>
</dbReference>
<reference evidence="1" key="1">
    <citation type="submission" date="2021-01" db="EMBL/GenBank/DDBJ databases">
        <authorList>
            <person name="Corre E."/>
            <person name="Pelletier E."/>
            <person name="Niang G."/>
            <person name="Scheremetjew M."/>
            <person name="Finn R."/>
            <person name="Kale V."/>
            <person name="Holt S."/>
            <person name="Cochrane G."/>
            <person name="Meng A."/>
            <person name="Brown T."/>
            <person name="Cohen L."/>
        </authorList>
    </citation>
    <scope>NUCLEOTIDE SEQUENCE</scope>
    <source>
        <strain evidence="1">SoJaBio B1-5/56/2</strain>
    </source>
</reference>
<name>A0A7S4PAD4_9EUKA</name>
<evidence type="ECO:0008006" key="2">
    <source>
        <dbReference type="Google" id="ProtNLM"/>
    </source>
</evidence>
<dbReference type="SUPFAM" id="SSF52058">
    <property type="entry name" value="L domain-like"/>
    <property type="match status" value="1"/>
</dbReference>
<proteinExistence type="predicted"/>
<gene>
    <name evidence="1" type="ORF">NAES01612_LOCUS21303</name>
</gene>
<protein>
    <recommendedName>
        <fullName evidence="2">Leucine-rich repeat protein</fullName>
    </recommendedName>
</protein>
<evidence type="ECO:0000313" key="1">
    <source>
        <dbReference type="EMBL" id="CAE2328962.1"/>
    </source>
</evidence>
<accession>A0A7S4PAD4</accession>